<dbReference type="AlphaFoldDB" id="G2XZS3"/>
<dbReference type="Proteomes" id="UP000008177">
    <property type="component" value="Unplaced contigs"/>
</dbReference>
<evidence type="ECO:0000313" key="2">
    <source>
        <dbReference type="Proteomes" id="UP000008177"/>
    </source>
</evidence>
<proteinExistence type="predicted"/>
<dbReference type="EMBL" id="FQ790278">
    <property type="protein sequence ID" value="CCD45960.1"/>
    <property type="molecule type" value="Genomic_DNA"/>
</dbReference>
<dbReference type="HOGENOM" id="CLU_2072778_0_0_1"/>
<evidence type="ECO:0000313" key="1">
    <source>
        <dbReference type="EMBL" id="CCD45960.1"/>
    </source>
</evidence>
<reference evidence="2" key="1">
    <citation type="journal article" date="2011" name="PLoS Genet.">
        <title>Genomic analysis of the necrotrophic fungal pathogens Sclerotinia sclerotiorum and Botrytis cinerea.</title>
        <authorList>
            <person name="Amselem J."/>
            <person name="Cuomo C.A."/>
            <person name="van Kan J.A."/>
            <person name="Viaud M."/>
            <person name="Benito E.P."/>
            <person name="Couloux A."/>
            <person name="Coutinho P.M."/>
            <person name="de Vries R.P."/>
            <person name="Dyer P.S."/>
            <person name="Fillinger S."/>
            <person name="Fournier E."/>
            <person name="Gout L."/>
            <person name="Hahn M."/>
            <person name="Kohn L."/>
            <person name="Lapalu N."/>
            <person name="Plummer K.M."/>
            <person name="Pradier J.M."/>
            <person name="Quevillon E."/>
            <person name="Sharon A."/>
            <person name="Simon A."/>
            <person name="ten Have A."/>
            <person name="Tudzynski B."/>
            <person name="Tudzynski P."/>
            <person name="Wincker P."/>
            <person name="Andrew M."/>
            <person name="Anthouard V."/>
            <person name="Beever R.E."/>
            <person name="Beffa R."/>
            <person name="Benoit I."/>
            <person name="Bouzid O."/>
            <person name="Brault B."/>
            <person name="Chen Z."/>
            <person name="Choquer M."/>
            <person name="Collemare J."/>
            <person name="Cotton P."/>
            <person name="Danchin E.G."/>
            <person name="Da Silva C."/>
            <person name="Gautier A."/>
            <person name="Giraud C."/>
            <person name="Giraud T."/>
            <person name="Gonzalez C."/>
            <person name="Grossetete S."/>
            <person name="Guldener U."/>
            <person name="Henrissat B."/>
            <person name="Howlett B.J."/>
            <person name="Kodira C."/>
            <person name="Kretschmer M."/>
            <person name="Lappartient A."/>
            <person name="Leroch M."/>
            <person name="Levis C."/>
            <person name="Mauceli E."/>
            <person name="Neuveglise C."/>
            <person name="Oeser B."/>
            <person name="Pearson M."/>
            <person name="Poulain J."/>
            <person name="Poussereau N."/>
            <person name="Quesneville H."/>
            <person name="Rascle C."/>
            <person name="Schumacher J."/>
            <person name="Segurens B."/>
            <person name="Sexton A."/>
            <person name="Silva E."/>
            <person name="Sirven C."/>
            <person name="Soanes D.M."/>
            <person name="Talbot N.J."/>
            <person name="Templeton M."/>
            <person name="Yandava C."/>
            <person name="Yarden O."/>
            <person name="Zeng Q."/>
            <person name="Rollins J.A."/>
            <person name="Lebrun M.H."/>
            <person name="Dickman M."/>
        </authorList>
    </citation>
    <scope>NUCLEOTIDE SEQUENCE [LARGE SCALE GENOMIC DNA]</scope>
    <source>
        <strain evidence="2">T4</strain>
    </source>
</reference>
<gene>
    <name evidence="1" type="ORF">BofuT4_P049780.1</name>
</gene>
<sequence length="118" mass="13393">MYIFIGSHSDSRCGVHINLTDAKKKAVEAQEQKRTDTPGEITQSTPNIKDTLYPLAIRVIVAILPRARAYYVLIFHKACSPKWVCSVQEAPMYEPVEESRVQTFIFPKFLTGVHDLRA</sequence>
<organism evidence="1 2">
    <name type="scientific">Botryotinia fuckeliana (strain T4)</name>
    <name type="common">Noble rot fungus</name>
    <name type="synonym">Botrytis cinerea</name>
    <dbReference type="NCBI Taxonomy" id="999810"/>
    <lineage>
        <taxon>Eukaryota</taxon>
        <taxon>Fungi</taxon>
        <taxon>Dikarya</taxon>
        <taxon>Ascomycota</taxon>
        <taxon>Pezizomycotina</taxon>
        <taxon>Leotiomycetes</taxon>
        <taxon>Helotiales</taxon>
        <taxon>Sclerotiniaceae</taxon>
        <taxon>Botrytis</taxon>
    </lineage>
</organism>
<protein>
    <submittedName>
        <fullName evidence="1">Uncharacterized protein</fullName>
    </submittedName>
</protein>
<name>G2XZS3_BOTF4</name>
<accession>G2XZS3</accession>
<dbReference type="InParanoid" id="G2XZS3"/>